<dbReference type="RefSeq" id="WP_245790411.1">
    <property type="nucleotide sequence ID" value="NZ_FQUL01000032.1"/>
</dbReference>
<dbReference type="Pfam" id="PF18916">
    <property type="entry name" value="Lycopene_cyc"/>
    <property type="match status" value="1"/>
</dbReference>
<keyword evidence="11" id="KW-1185">Reference proteome</keyword>
<comment type="subcellular location">
    <subcellularLocation>
        <location evidence="1">Membrane</location>
        <topology evidence="1">Multi-pass membrane protein</topology>
    </subcellularLocation>
</comment>
<proteinExistence type="predicted"/>
<feature type="domain" description="Lycopene cyclase" evidence="9">
    <location>
        <begin position="10"/>
        <end position="98"/>
    </location>
</feature>
<dbReference type="GO" id="GO:0016020">
    <property type="term" value="C:membrane"/>
    <property type="evidence" value="ECO:0007669"/>
    <property type="project" value="UniProtKB-SubCell"/>
</dbReference>
<keyword evidence="6 8" id="KW-0472">Membrane</keyword>
<protein>
    <submittedName>
        <fullName evidence="10">Lycopene cyclase domain-containing protein</fullName>
    </submittedName>
</protein>
<dbReference type="GO" id="GO:0016872">
    <property type="term" value="F:intramolecular lyase activity"/>
    <property type="evidence" value="ECO:0007669"/>
    <property type="project" value="InterPro"/>
</dbReference>
<dbReference type="GO" id="GO:0016117">
    <property type="term" value="P:carotenoid biosynthetic process"/>
    <property type="evidence" value="ECO:0007669"/>
    <property type="project" value="UniProtKB-KW"/>
</dbReference>
<keyword evidence="4" id="KW-0125">Carotenoid biosynthesis</keyword>
<evidence type="ECO:0000256" key="1">
    <source>
        <dbReference type="ARBA" id="ARBA00004141"/>
    </source>
</evidence>
<evidence type="ECO:0000256" key="2">
    <source>
        <dbReference type="ARBA" id="ARBA00004829"/>
    </source>
</evidence>
<comment type="pathway">
    <text evidence="2">Carotenoid biosynthesis.</text>
</comment>
<evidence type="ECO:0000313" key="10">
    <source>
        <dbReference type="EMBL" id="SHE87311.1"/>
    </source>
</evidence>
<dbReference type="EMBL" id="FQUL01000032">
    <property type="protein sequence ID" value="SHE87311.1"/>
    <property type="molecule type" value="Genomic_DNA"/>
</dbReference>
<evidence type="ECO:0000256" key="7">
    <source>
        <dbReference type="ARBA" id="ARBA00023235"/>
    </source>
</evidence>
<sequence>MFSDTHLQYLIVMALCLVATAPLEIFFKAKVYRQPIKLILSVLPVALVFSVFDVISIADSWWHYSKRYTTGILLPGRLPIEELTFFIVIPICALLTYEAVGNIMGKRKGTDN</sequence>
<keyword evidence="5 8" id="KW-1133">Transmembrane helix</keyword>
<keyword evidence="3 8" id="KW-0812">Transmembrane</keyword>
<dbReference type="GO" id="GO:0045436">
    <property type="term" value="F:lycopene beta cyclase activity"/>
    <property type="evidence" value="ECO:0007669"/>
    <property type="project" value="UniProtKB-ARBA"/>
</dbReference>
<evidence type="ECO:0000256" key="8">
    <source>
        <dbReference type="SAM" id="Phobius"/>
    </source>
</evidence>
<feature type="transmembrane region" description="Helical" evidence="8">
    <location>
        <begin position="6"/>
        <end position="26"/>
    </location>
</feature>
<dbReference type="InterPro" id="IPR017825">
    <property type="entry name" value="Lycopene_cyclase_dom"/>
</dbReference>
<dbReference type="STRING" id="1121881.SAMN02745225_01858"/>
<organism evidence="10 11">
    <name type="scientific">Ferrithrix thermotolerans DSM 19514</name>
    <dbReference type="NCBI Taxonomy" id="1121881"/>
    <lineage>
        <taxon>Bacteria</taxon>
        <taxon>Bacillati</taxon>
        <taxon>Actinomycetota</taxon>
        <taxon>Acidimicrobiia</taxon>
        <taxon>Acidimicrobiales</taxon>
        <taxon>Acidimicrobiaceae</taxon>
        <taxon>Ferrithrix</taxon>
    </lineage>
</organism>
<feature type="transmembrane region" description="Helical" evidence="8">
    <location>
        <begin position="38"/>
        <end position="63"/>
    </location>
</feature>
<feature type="transmembrane region" description="Helical" evidence="8">
    <location>
        <begin position="83"/>
        <end position="100"/>
    </location>
</feature>
<dbReference type="AlphaFoldDB" id="A0A1M4X1C6"/>
<evidence type="ECO:0000256" key="6">
    <source>
        <dbReference type="ARBA" id="ARBA00023136"/>
    </source>
</evidence>
<evidence type="ECO:0000259" key="9">
    <source>
        <dbReference type="Pfam" id="PF18916"/>
    </source>
</evidence>
<evidence type="ECO:0000313" key="11">
    <source>
        <dbReference type="Proteomes" id="UP000184295"/>
    </source>
</evidence>
<evidence type="ECO:0000256" key="3">
    <source>
        <dbReference type="ARBA" id="ARBA00022692"/>
    </source>
</evidence>
<evidence type="ECO:0000256" key="4">
    <source>
        <dbReference type="ARBA" id="ARBA00022746"/>
    </source>
</evidence>
<keyword evidence="7" id="KW-0413">Isomerase</keyword>
<dbReference type="NCBIfam" id="TIGR03462">
    <property type="entry name" value="CarR_dom_SF"/>
    <property type="match status" value="1"/>
</dbReference>
<accession>A0A1M4X1C6</accession>
<reference evidence="11" key="1">
    <citation type="submission" date="2016-11" db="EMBL/GenBank/DDBJ databases">
        <authorList>
            <person name="Varghese N."/>
            <person name="Submissions S."/>
        </authorList>
    </citation>
    <scope>NUCLEOTIDE SEQUENCE [LARGE SCALE GENOMIC DNA]</scope>
    <source>
        <strain evidence="11">DSM 19514</strain>
    </source>
</reference>
<dbReference type="Proteomes" id="UP000184295">
    <property type="component" value="Unassembled WGS sequence"/>
</dbReference>
<name>A0A1M4X1C6_9ACTN</name>
<gene>
    <name evidence="10" type="ORF">SAMN02745225_01858</name>
</gene>
<evidence type="ECO:0000256" key="5">
    <source>
        <dbReference type="ARBA" id="ARBA00022989"/>
    </source>
</evidence>